<gene>
    <name evidence="1" type="ORF">KPZU09_66270</name>
</gene>
<dbReference type="EMBL" id="BNFF01000001">
    <property type="protein sequence ID" value="GHK56891.1"/>
    <property type="molecule type" value="Genomic_DNA"/>
</dbReference>
<dbReference type="Proteomes" id="UP000655094">
    <property type="component" value="Unassembled WGS sequence"/>
</dbReference>
<evidence type="ECO:0000313" key="1">
    <source>
        <dbReference type="EMBL" id="GHK56891.1"/>
    </source>
</evidence>
<sequence>MVGSGVISLNTLTRLLAGSAARSRSSSGERAEAVADDPDVLMAKALQRGRCRAAVEARLQRKGMHGAPG</sequence>
<comment type="caution">
    <text evidence="1">The sequence shown here is derived from an EMBL/GenBank/DDBJ whole genome shotgun (WGS) entry which is preliminary data.</text>
</comment>
<reference evidence="1" key="1">
    <citation type="submission" date="2020-10" db="EMBL/GenBank/DDBJ databases">
        <title>Genome Sequence of ESBL Producing Zambian Clinical Strains.</title>
        <authorList>
            <person name="Shawa M."/>
            <person name="Furuta Y."/>
            <person name="Simbotwe M."/>
            <person name="Mulenga E."/>
            <person name="Mubanga M."/>
            <person name="Mulenga G."/>
            <person name="Kaile C."/>
            <person name="Zorigt T."/>
            <person name="Hang'ombe B."/>
            <person name="Higashi H."/>
        </authorList>
    </citation>
    <scope>NUCLEOTIDE SEQUENCE</scope>
    <source>
        <strain evidence="1">Zam_UTH_09</strain>
    </source>
</reference>
<evidence type="ECO:0000313" key="2">
    <source>
        <dbReference type="Proteomes" id="UP000655094"/>
    </source>
</evidence>
<organism evidence="1 2">
    <name type="scientific">Klebsiella pneumoniae</name>
    <dbReference type="NCBI Taxonomy" id="573"/>
    <lineage>
        <taxon>Bacteria</taxon>
        <taxon>Pseudomonadati</taxon>
        <taxon>Pseudomonadota</taxon>
        <taxon>Gammaproteobacteria</taxon>
        <taxon>Enterobacterales</taxon>
        <taxon>Enterobacteriaceae</taxon>
        <taxon>Klebsiella/Raoultella group</taxon>
        <taxon>Klebsiella</taxon>
        <taxon>Klebsiella pneumoniae complex</taxon>
    </lineage>
</organism>
<accession>A0A919LRW4</accession>
<dbReference type="AlphaFoldDB" id="A0A919LRW4"/>
<protein>
    <submittedName>
        <fullName evidence="1">Uncharacterized protein</fullName>
    </submittedName>
</protein>
<proteinExistence type="predicted"/>
<name>A0A919LRW4_KLEPN</name>